<keyword evidence="1" id="KW-0812">Transmembrane</keyword>
<organism evidence="2 3">
    <name type="scientific">Pseudotabrizicola sediminis</name>
    <dbReference type="NCBI Taxonomy" id="2486418"/>
    <lineage>
        <taxon>Bacteria</taxon>
        <taxon>Pseudomonadati</taxon>
        <taxon>Pseudomonadota</taxon>
        <taxon>Alphaproteobacteria</taxon>
        <taxon>Rhodobacterales</taxon>
        <taxon>Paracoccaceae</taxon>
        <taxon>Pseudotabrizicola</taxon>
    </lineage>
</organism>
<proteinExistence type="predicted"/>
<evidence type="ECO:0000313" key="2">
    <source>
        <dbReference type="EMBL" id="TGD42990.1"/>
    </source>
</evidence>
<evidence type="ECO:0000256" key="1">
    <source>
        <dbReference type="SAM" id="Phobius"/>
    </source>
</evidence>
<feature type="transmembrane region" description="Helical" evidence="1">
    <location>
        <begin position="73"/>
        <end position="90"/>
    </location>
</feature>
<keyword evidence="1" id="KW-0472">Membrane</keyword>
<reference evidence="2 3" key="1">
    <citation type="submission" date="2018-11" db="EMBL/GenBank/DDBJ databases">
        <title>Tabrizicola sp. isolated from sediment of alpine lake.</title>
        <authorList>
            <person name="Liu Z."/>
        </authorList>
    </citation>
    <scope>NUCLEOTIDE SEQUENCE [LARGE SCALE GENOMIC DNA]</scope>
    <source>
        <strain evidence="2 3">DRYC-M-16</strain>
    </source>
</reference>
<feature type="transmembrane region" description="Helical" evidence="1">
    <location>
        <begin position="22"/>
        <end position="42"/>
    </location>
</feature>
<gene>
    <name evidence="2" type="ORF">EEB11_12040</name>
</gene>
<evidence type="ECO:0000313" key="3">
    <source>
        <dbReference type="Proteomes" id="UP000297741"/>
    </source>
</evidence>
<dbReference type="RefSeq" id="WP_135431637.1">
    <property type="nucleotide sequence ID" value="NZ_RPEM01000007.1"/>
</dbReference>
<feature type="transmembrane region" description="Helical" evidence="1">
    <location>
        <begin position="102"/>
        <end position="126"/>
    </location>
</feature>
<comment type="caution">
    <text evidence="2">The sequence shown here is derived from an EMBL/GenBank/DDBJ whole genome shotgun (WGS) entry which is preliminary data.</text>
</comment>
<protein>
    <submittedName>
        <fullName evidence="2">Uncharacterized protein</fullName>
    </submittedName>
</protein>
<name>A0ABY2KKH2_9RHOB</name>
<dbReference type="EMBL" id="RPEM01000007">
    <property type="protein sequence ID" value="TGD42990.1"/>
    <property type="molecule type" value="Genomic_DNA"/>
</dbReference>
<accession>A0ABY2KKH2</accession>
<feature type="transmembrane region" description="Helical" evidence="1">
    <location>
        <begin position="49"/>
        <end position="67"/>
    </location>
</feature>
<keyword evidence="1" id="KW-1133">Transmembrane helix</keyword>
<dbReference type="Proteomes" id="UP000297741">
    <property type="component" value="Unassembled WGS sequence"/>
</dbReference>
<sequence>MGTVFQADLSFLFDQPSVWRSLVQTLITITPLAIALSAYTTWRIGDRRGLVLMGGVALYLVWMLWPAPLAPALVLPGRVVSVIGWFWLVSSWGRQAKWHEPLLLITNSIVVTMLITLTLTTGVAVLRDLLGYDLPL</sequence>
<keyword evidence="3" id="KW-1185">Reference proteome</keyword>